<dbReference type="RefSeq" id="WP_343845373.1">
    <property type="nucleotide sequence ID" value="NZ_BAAAEI010000014.1"/>
</dbReference>
<evidence type="ECO:0000313" key="4">
    <source>
        <dbReference type="EMBL" id="GAA0360298.1"/>
    </source>
</evidence>
<keyword evidence="1" id="KW-0547">Nucleotide-binding</keyword>
<dbReference type="InterPro" id="IPR016155">
    <property type="entry name" value="Mopterin_synth/thiamin_S_b"/>
</dbReference>
<dbReference type="CDD" id="cd00754">
    <property type="entry name" value="Ubl_MoaD"/>
    <property type="match status" value="1"/>
</dbReference>
<evidence type="ECO:0000256" key="3">
    <source>
        <dbReference type="ARBA" id="ARBA00024247"/>
    </source>
</evidence>
<accession>A0ABP3H445</accession>
<proteinExistence type="inferred from homology"/>
<reference evidence="5" key="1">
    <citation type="journal article" date="2019" name="Int. J. Syst. Evol. Microbiol.">
        <title>The Global Catalogue of Microorganisms (GCM) 10K type strain sequencing project: providing services to taxonomists for standard genome sequencing and annotation.</title>
        <authorList>
            <consortium name="The Broad Institute Genomics Platform"/>
            <consortium name="The Broad Institute Genome Sequencing Center for Infectious Disease"/>
            <person name="Wu L."/>
            <person name="Ma J."/>
        </authorList>
    </citation>
    <scope>NUCLEOTIDE SEQUENCE [LARGE SCALE GENOMIC DNA]</scope>
    <source>
        <strain evidence="5">JCM 13378</strain>
    </source>
</reference>
<dbReference type="SUPFAM" id="SSF54285">
    <property type="entry name" value="MoaD/ThiS"/>
    <property type="match status" value="1"/>
</dbReference>
<dbReference type="PANTHER" id="PTHR33359">
    <property type="entry name" value="MOLYBDOPTERIN SYNTHASE SULFUR CARRIER SUBUNIT"/>
    <property type="match status" value="1"/>
</dbReference>
<dbReference type="InterPro" id="IPR003749">
    <property type="entry name" value="ThiS/MoaD-like"/>
</dbReference>
<dbReference type="NCBIfam" id="TIGR01682">
    <property type="entry name" value="moaD"/>
    <property type="match status" value="1"/>
</dbReference>
<comment type="similarity">
    <text evidence="2">Belongs to the MoaD family.</text>
</comment>
<dbReference type="InterPro" id="IPR044672">
    <property type="entry name" value="MOCS2A"/>
</dbReference>
<dbReference type="Proteomes" id="UP001501757">
    <property type="component" value="Unassembled WGS sequence"/>
</dbReference>
<evidence type="ECO:0000256" key="1">
    <source>
        <dbReference type="ARBA" id="ARBA00022741"/>
    </source>
</evidence>
<organism evidence="4 5">
    <name type="scientific">Bowmanella denitrificans</name>
    <dbReference type="NCBI Taxonomy" id="366582"/>
    <lineage>
        <taxon>Bacteria</taxon>
        <taxon>Pseudomonadati</taxon>
        <taxon>Pseudomonadota</taxon>
        <taxon>Gammaproteobacteria</taxon>
        <taxon>Alteromonadales</taxon>
        <taxon>Alteromonadaceae</taxon>
        <taxon>Bowmanella</taxon>
    </lineage>
</organism>
<keyword evidence="5" id="KW-1185">Reference proteome</keyword>
<evidence type="ECO:0000313" key="5">
    <source>
        <dbReference type="Proteomes" id="UP001501757"/>
    </source>
</evidence>
<dbReference type="Pfam" id="PF02597">
    <property type="entry name" value="ThiS"/>
    <property type="match status" value="1"/>
</dbReference>
<evidence type="ECO:0000256" key="2">
    <source>
        <dbReference type="ARBA" id="ARBA00024200"/>
    </source>
</evidence>
<comment type="caution">
    <text evidence="4">The sequence shown here is derived from an EMBL/GenBank/DDBJ whole genome shotgun (WGS) entry which is preliminary data.</text>
</comment>
<dbReference type="PANTHER" id="PTHR33359:SF1">
    <property type="entry name" value="MOLYBDOPTERIN SYNTHASE SULFUR CARRIER SUBUNIT"/>
    <property type="match status" value="1"/>
</dbReference>
<dbReference type="InterPro" id="IPR012675">
    <property type="entry name" value="Beta-grasp_dom_sf"/>
</dbReference>
<sequence length="81" mass="8754">MIKVLFFAQLREVLDCASLELDTNVSSVGELRIALMQKGRDWQDFLAAGKALAALNQTLVADDARLKSGDEVAFFPPVTGG</sequence>
<protein>
    <recommendedName>
        <fullName evidence="3">Molybdopterin synthase sulfur carrier subunit</fullName>
    </recommendedName>
</protein>
<dbReference type="Gene3D" id="3.10.20.30">
    <property type="match status" value="1"/>
</dbReference>
<dbReference type="EMBL" id="BAAAEI010000014">
    <property type="protein sequence ID" value="GAA0360298.1"/>
    <property type="molecule type" value="Genomic_DNA"/>
</dbReference>
<dbReference type="NCBIfam" id="NF008347">
    <property type="entry name" value="PRK11130.1"/>
    <property type="match status" value="1"/>
</dbReference>
<gene>
    <name evidence="4" type="primary">moaD_2</name>
    <name evidence="4" type="ORF">GCM10009092_25640</name>
</gene>
<name>A0ABP3H445_9ALTE</name>